<dbReference type="CDD" id="cd00037">
    <property type="entry name" value="CLECT"/>
    <property type="match status" value="1"/>
</dbReference>
<dbReference type="OrthoDB" id="1251983at2"/>
<evidence type="ECO:0000313" key="3">
    <source>
        <dbReference type="Proteomes" id="UP000028703"/>
    </source>
</evidence>
<evidence type="ECO:0000259" key="1">
    <source>
        <dbReference type="PROSITE" id="PS50041"/>
    </source>
</evidence>
<dbReference type="SUPFAM" id="SSF56436">
    <property type="entry name" value="C-type lectin-like"/>
    <property type="match status" value="1"/>
</dbReference>
<feature type="domain" description="C-type lectin" evidence="1">
    <location>
        <begin position="156"/>
        <end position="315"/>
    </location>
</feature>
<dbReference type="InterPro" id="IPR016187">
    <property type="entry name" value="CTDL_fold"/>
</dbReference>
<accession>A0A085YZG3</accession>
<organism evidence="2 3">
    <name type="scientific">Chryseobacterium luteum</name>
    <dbReference type="NCBI Taxonomy" id="421531"/>
    <lineage>
        <taxon>Bacteria</taxon>
        <taxon>Pseudomonadati</taxon>
        <taxon>Bacteroidota</taxon>
        <taxon>Flavobacteriia</taxon>
        <taxon>Flavobacteriales</taxon>
        <taxon>Weeksellaceae</taxon>
        <taxon>Chryseobacterium group</taxon>
        <taxon>Chryseobacterium</taxon>
    </lineage>
</organism>
<name>A0A085YZG3_9FLAO</name>
<dbReference type="Proteomes" id="UP000028703">
    <property type="component" value="Unassembled WGS sequence"/>
</dbReference>
<protein>
    <recommendedName>
        <fullName evidence="1">C-type lectin domain-containing protein</fullName>
    </recommendedName>
</protein>
<dbReference type="EMBL" id="JPRO01000024">
    <property type="protein sequence ID" value="KFE97576.1"/>
    <property type="molecule type" value="Genomic_DNA"/>
</dbReference>
<dbReference type="AlphaFoldDB" id="A0A085YZG3"/>
<dbReference type="InterPro" id="IPR001304">
    <property type="entry name" value="C-type_lectin-like"/>
</dbReference>
<gene>
    <name evidence="2" type="ORF">IX38_20070</name>
</gene>
<dbReference type="PROSITE" id="PS50041">
    <property type="entry name" value="C_TYPE_LECTIN_2"/>
    <property type="match status" value="1"/>
</dbReference>
<dbReference type="RefSeq" id="WP_034707546.1">
    <property type="nucleotide sequence ID" value="NZ_JPRO01000024.1"/>
</dbReference>
<keyword evidence="3" id="KW-1185">Reference proteome</keyword>
<proteinExistence type="predicted"/>
<dbReference type="STRING" id="421531.IX38_20070"/>
<reference evidence="2 3" key="1">
    <citation type="submission" date="2014-07" db="EMBL/GenBank/DDBJ databases">
        <title>Genome of Chryseobacterium luteum DSM 18605.</title>
        <authorList>
            <person name="Stropko S.J."/>
            <person name="Pipes S.E."/>
            <person name="Newman J.D."/>
        </authorList>
    </citation>
    <scope>NUCLEOTIDE SEQUENCE [LARGE SCALE GENOMIC DNA]</scope>
    <source>
        <strain evidence="2 3">DSM 18605</strain>
    </source>
</reference>
<dbReference type="InterPro" id="IPR016186">
    <property type="entry name" value="C-type_lectin-like/link_sf"/>
</dbReference>
<sequence>MIQKILLTAPLLAVAMFSYGQSGKGVGIIKAGTVSPANFPDPSSILDVRSGDKGFLAPRVALTSLTSAAPVTTIVGNNLKTGLLVYNSTDNVDLDKGYYYWNGVQWLPWKKDSNSIQSSVALGISTTTLGYLPQGSGATAPATFTYGTIKGTKVGCYKFTSGNNHSFCGYDLKDNATNTATGVNWPTSFAIAKSINGYLATATSNAEWTFIKDNLLPATFASQNQDNVWLGFNKVTYPGNPKQFTWITGEKSMVAWERAGIAASPYLANASFEFNFDVNQPDDAGGAEGCVHVVPTSQSANRVWNDAGCTSTTIFSKPASFLIVEFQN</sequence>
<dbReference type="Pfam" id="PF00059">
    <property type="entry name" value="Lectin_C"/>
    <property type="match status" value="1"/>
</dbReference>
<dbReference type="Gene3D" id="3.10.100.10">
    <property type="entry name" value="Mannose-Binding Protein A, subunit A"/>
    <property type="match status" value="1"/>
</dbReference>
<comment type="caution">
    <text evidence="2">The sequence shown here is derived from an EMBL/GenBank/DDBJ whole genome shotgun (WGS) entry which is preliminary data.</text>
</comment>
<evidence type="ECO:0000313" key="2">
    <source>
        <dbReference type="EMBL" id="KFE97576.1"/>
    </source>
</evidence>